<evidence type="ECO:0000313" key="1">
    <source>
        <dbReference type="EMBL" id="MBB6018213.1"/>
    </source>
</evidence>
<organism evidence="1 2">
    <name type="scientific">Deinococcus radiopugnans ATCC 19172</name>
    <dbReference type="NCBI Taxonomy" id="585398"/>
    <lineage>
        <taxon>Bacteria</taxon>
        <taxon>Thermotogati</taxon>
        <taxon>Deinococcota</taxon>
        <taxon>Deinococci</taxon>
        <taxon>Deinococcales</taxon>
        <taxon>Deinococcaceae</taxon>
        <taxon>Deinococcus</taxon>
    </lineage>
</organism>
<comment type="caution">
    <text evidence="1">The sequence shown here is derived from an EMBL/GenBank/DDBJ whole genome shotgun (WGS) entry which is preliminary data.</text>
</comment>
<protein>
    <submittedName>
        <fullName evidence="1">Uncharacterized protein</fullName>
    </submittedName>
</protein>
<gene>
    <name evidence="1" type="ORF">HNQ04_003490</name>
</gene>
<reference evidence="1 2" key="1">
    <citation type="submission" date="2020-08" db="EMBL/GenBank/DDBJ databases">
        <title>Genomic Encyclopedia of Type Strains, Phase IV (KMG-IV): sequencing the most valuable type-strain genomes for metagenomic binning, comparative biology and taxonomic classification.</title>
        <authorList>
            <person name="Goeker M."/>
        </authorList>
    </citation>
    <scope>NUCLEOTIDE SEQUENCE [LARGE SCALE GENOMIC DNA]</scope>
    <source>
        <strain evidence="1 2">DSM 12027</strain>
    </source>
</reference>
<dbReference type="Proteomes" id="UP000629870">
    <property type="component" value="Unassembled WGS sequence"/>
</dbReference>
<proteinExistence type="predicted"/>
<sequence>MRIKLPLQSALAPKSALVALSALALLPDTAPPAAFRDR</sequence>
<name>A0ABR6NVY1_9DEIO</name>
<dbReference type="EMBL" id="JACHEW010000025">
    <property type="protein sequence ID" value="MBB6018213.1"/>
    <property type="molecule type" value="Genomic_DNA"/>
</dbReference>
<keyword evidence="2" id="KW-1185">Reference proteome</keyword>
<accession>A0ABR6NVY1</accession>
<evidence type="ECO:0000313" key="2">
    <source>
        <dbReference type="Proteomes" id="UP000629870"/>
    </source>
</evidence>